<dbReference type="AlphaFoldDB" id="H3SA50"/>
<dbReference type="OrthoDB" id="9806494at2"/>
<dbReference type="Gene3D" id="3.30.70.1280">
    <property type="entry name" value="SP0830-like domains"/>
    <property type="match status" value="1"/>
</dbReference>
<dbReference type="STRING" id="1131935.PDENDC454_01915"/>
<reference evidence="1 2" key="1">
    <citation type="journal article" date="2012" name="J. Bacteriol.">
        <title>Genome Sequence of the Pattern-Forming Social Bacterium Paenibacillus dendritiformis C454 Chiral Morphotype.</title>
        <authorList>
            <person name="Sirota-Madi A."/>
            <person name="Olender T."/>
            <person name="Helman Y."/>
            <person name="Brainis I."/>
            <person name="Finkelshtein A."/>
            <person name="Roth D."/>
            <person name="Hagai E."/>
            <person name="Leshkowitz D."/>
            <person name="Brodsky L."/>
            <person name="Galatenko V."/>
            <person name="Nikolaev V."/>
            <person name="Gutnick D.L."/>
            <person name="Lancet D."/>
            <person name="Ben-Jacob E."/>
        </authorList>
    </citation>
    <scope>NUCLEOTIDE SEQUENCE [LARGE SCALE GENOMIC DNA]</scope>
    <source>
        <strain evidence="1 2">C454</strain>
    </source>
</reference>
<name>H3SA50_9BACL</name>
<accession>H3SA50</accession>
<evidence type="ECO:0000313" key="1">
    <source>
        <dbReference type="EMBL" id="EHQ64074.1"/>
    </source>
</evidence>
<dbReference type="PANTHER" id="PTHR36439:SF1">
    <property type="entry name" value="DUF1697 DOMAIN-CONTAINING PROTEIN"/>
    <property type="match status" value="1"/>
</dbReference>
<keyword evidence="2" id="KW-1185">Reference proteome</keyword>
<sequence>MAIYIALLRGINVSGHKRIKMAELRTIFAKMGLQQVQTYIQSGNVLFVTEEEEAPLRQRIEQGILAALDMPVTVILRTASELERLIADCPYPEDTSPGKVSLYAAFMTEAPAEEQLRRLPGGENEPDKFSPHGRDMYLLFDQSIRNSKLANQVTKLGVPSTTRNWNTVKKLSAMAQAMTE</sequence>
<dbReference type="PIRSF" id="PIRSF008502">
    <property type="entry name" value="UCP008502"/>
    <property type="match status" value="1"/>
</dbReference>
<comment type="caution">
    <text evidence="1">The sequence shown here is derived from an EMBL/GenBank/DDBJ whole genome shotgun (WGS) entry which is preliminary data.</text>
</comment>
<dbReference type="SUPFAM" id="SSF160379">
    <property type="entry name" value="SP0830-like"/>
    <property type="match status" value="1"/>
</dbReference>
<gene>
    <name evidence="1" type="ORF">PDENDC454_01915</name>
</gene>
<organism evidence="1 2">
    <name type="scientific">Paenibacillus dendritiformis C454</name>
    <dbReference type="NCBI Taxonomy" id="1131935"/>
    <lineage>
        <taxon>Bacteria</taxon>
        <taxon>Bacillati</taxon>
        <taxon>Bacillota</taxon>
        <taxon>Bacilli</taxon>
        <taxon>Bacillales</taxon>
        <taxon>Paenibacillaceae</taxon>
        <taxon>Paenibacillus</taxon>
    </lineage>
</organism>
<proteinExistence type="predicted"/>
<dbReference type="InterPro" id="IPR012545">
    <property type="entry name" value="DUF1697"/>
</dbReference>
<dbReference type="PATRIC" id="fig|1131935.3.peg.380"/>
<dbReference type="RefSeq" id="WP_006674891.1">
    <property type="nucleotide sequence ID" value="NZ_AHKH01000003.1"/>
</dbReference>
<dbReference type="EMBL" id="AHKH01000003">
    <property type="protein sequence ID" value="EHQ64074.1"/>
    <property type="molecule type" value="Genomic_DNA"/>
</dbReference>
<evidence type="ECO:0008006" key="3">
    <source>
        <dbReference type="Google" id="ProtNLM"/>
    </source>
</evidence>
<evidence type="ECO:0000313" key="2">
    <source>
        <dbReference type="Proteomes" id="UP000003900"/>
    </source>
</evidence>
<dbReference type="Pfam" id="PF08002">
    <property type="entry name" value="DUF1697"/>
    <property type="match status" value="1"/>
</dbReference>
<dbReference type="PANTHER" id="PTHR36439">
    <property type="entry name" value="BLL4334 PROTEIN"/>
    <property type="match status" value="1"/>
</dbReference>
<protein>
    <recommendedName>
        <fullName evidence="3">Cytoplasmic protein</fullName>
    </recommendedName>
</protein>
<dbReference type="Proteomes" id="UP000003900">
    <property type="component" value="Unassembled WGS sequence"/>
</dbReference>